<dbReference type="AlphaFoldDB" id="A0AAX6HWX2"/>
<comment type="caution">
    <text evidence="2">The sequence shown here is derived from an EMBL/GenBank/DDBJ whole genome shotgun (WGS) entry which is preliminary data.</text>
</comment>
<sequence length="739" mass="81208">MDAVELPSPANAVVSKLLAAAVDREPSGTSGCSSSRREYDSTFGTKEGFYLHENPTFRCEENDTSLHPGVVDKPILPLPKHDGKPVNKKSLRRLSSYPCSKRPREDQQDDFITTAGADDHGKKIGHDHGRCTFDEKHRSVKLKRSQDSKKTDKKLLRASVKTKYDPLTSKIGFTTSDPISGGNSILGIYGLSGDLHDATKHVEELPLSELLDGSYKYSNLFARKGKKASNVNEHILLSVEKACTVLSLNSAADSSGNRKASMSPLNDPPVTLGTMSGCDGKDKCLEDSFCKVHVTNLSNTSLYQPREILERLALPPSEDLQAHISSSSMNSVPSQSTMCMKAFQSTSLPPFPWSFSQSGTCKPGFDSGRLASTRNMCQGKWFRIGSYSTSTMDDENCFSDIEIQALDHSEDSISQQKVDDLVQDVKKLTESMKPRLDSPRVMSEPLLQDSSNLIMGSCASGFTDSRKLKLVDGHADSSNSHIEYDFKDRATMGTCEPEGSLRCLGSDLKLVDPSGQKDHNTRSIDGFSGNSYSYLIKSSDTGSGPSSLQLSTPETSNPGHSPGLLTAAAILCEMASCSNGTRTENDTGRRIELPKALLPNTTKACNLMTSLDKPDRLFMASRHHDPIKRNDLPMKHKLVNEKKTDFTHMNNAGREPLRWSFITEGSDSRRKVEKVNQTKDQKLLHGNSIRPPGLMPSPTRVEKVYDDQQKLRKAALKASSTALGGTYIKDWNRGRSKRL</sequence>
<gene>
    <name evidence="2" type="ORF">M6B38_287485</name>
</gene>
<name>A0AAX6HWX2_IRIPA</name>
<organism evidence="2 3">
    <name type="scientific">Iris pallida</name>
    <name type="common">Sweet iris</name>
    <dbReference type="NCBI Taxonomy" id="29817"/>
    <lineage>
        <taxon>Eukaryota</taxon>
        <taxon>Viridiplantae</taxon>
        <taxon>Streptophyta</taxon>
        <taxon>Embryophyta</taxon>
        <taxon>Tracheophyta</taxon>
        <taxon>Spermatophyta</taxon>
        <taxon>Magnoliopsida</taxon>
        <taxon>Liliopsida</taxon>
        <taxon>Asparagales</taxon>
        <taxon>Iridaceae</taxon>
        <taxon>Iridoideae</taxon>
        <taxon>Irideae</taxon>
        <taxon>Iris</taxon>
    </lineage>
</organism>
<dbReference type="PANTHER" id="PTHR36723:SF1">
    <property type="entry name" value="F22C12.19"/>
    <property type="match status" value="1"/>
</dbReference>
<feature type="compositionally biased region" description="Polar residues" evidence="1">
    <location>
        <begin position="538"/>
        <end position="559"/>
    </location>
</feature>
<accession>A0AAX6HWX2</accession>
<dbReference type="PANTHER" id="PTHR36723">
    <property type="entry name" value="F22C12.19"/>
    <property type="match status" value="1"/>
</dbReference>
<feature type="region of interest" description="Disordered" evidence="1">
    <location>
        <begin position="70"/>
        <end position="109"/>
    </location>
</feature>
<reference evidence="2" key="2">
    <citation type="submission" date="2023-04" db="EMBL/GenBank/DDBJ databases">
        <authorList>
            <person name="Bruccoleri R.E."/>
            <person name="Oakeley E.J."/>
            <person name="Faust A.-M."/>
            <person name="Dessus-Babus S."/>
            <person name="Altorfer M."/>
            <person name="Burckhardt D."/>
            <person name="Oertli M."/>
            <person name="Naumann U."/>
            <person name="Petersen F."/>
            <person name="Wong J."/>
        </authorList>
    </citation>
    <scope>NUCLEOTIDE SEQUENCE</scope>
    <source>
        <strain evidence="2">GSM-AAB239-AS_SAM_17_03QT</strain>
        <tissue evidence="2">Leaf</tissue>
    </source>
</reference>
<dbReference type="Proteomes" id="UP001140949">
    <property type="component" value="Unassembled WGS sequence"/>
</dbReference>
<keyword evidence="3" id="KW-1185">Reference proteome</keyword>
<protein>
    <submittedName>
        <fullName evidence="2">Uncharacterized protein</fullName>
    </submittedName>
</protein>
<proteinExistence type="predicted"/>
<dbReference type="EMBL" id="JANAVB010006199">
    <property type="protein sequence ID" value="KAJ6845546.1"/>
    <property type="molecule type" value="Genomic_DNA"/>
</dbReference>
<reference evidence="2" key="1">
    <citation type="journal article" date="2023" name="GigaByte">
        <title>Genome assembly of the bearded iris, Iris pallida Lam.</title>
        <authorList>
            <person name="Bruccoleri R.E."/>
            <person name="Oakeley E.J."/>
            <person name="Faust A.M.E."/>
            <person name="Altorfer M."/>
            <person name="Dessus-Babus S."/>
            <person name="Burckhardt D."/>
            <person name="Oertli M."/>
            <person name="Naumann U."/>
            <person name="Petersen F."/>
            <person name="Wong J."/>
        </authorList>
    </citation>
    <scope>NUCLEOTIDE SEQUENCE</scope>
    <source>
        <strain evidence="2">GSM-AAB239-AS_SAM_17_03QT</strain>
    </source>
</reference>
<feature type="region of interest" description="Disordered" evidence="1">
    <location>
        <begin position="538"/>
        <end position="561"/>
    </location>
</feature>
<evidence type="ECO:0000256" key="1">
    <source>
        <dbReference type="SAM" id="MobiDB-lite"/>
    </source>
</evidence>
<evidence type="ECO:0000313" key="2">
    <source>
        <dbReference type="EMBL" id="KAJ6845546.1"/>
    </source>
</evidence>
<evidence type="ECO:0000313" key="3">
    <source>
        <dbReference type="Proteomes" id="UP001140949"/>
    </source>
</evidence>